<dbReference type="EMBL" id="CP060828">
    <property type="protein sequence ID" value="QNP68132.1"/>
    <property type="molecule type" value="Genomic_DNA"/>
</dbReference>
<dbReference type="InterPro" id="IPR005801">
    <property type="entry name" value="ADC_synthase"/>
</dbReference>
<organism evidence="2 3">
    <name type="scientific">Streptomyces roseirectus</name>
    <dbReference type="NCBI Taxonomy" id="2768066"/>
    <lineage>
        <taxon>Bacteria</taxon>
        <taxon>Bacillati</taxon>
        <taxon>Actinomycetota</taxon>
        <taxon>Actinomycetes</taxon>
        <taxon>Kitasatosporales</taxon>
        <taxon>Streptomycetaceae</taxon>
        <taxon>Streptomyces</taxon>
    </lineage>
</organism>
<dbReference type="KEGG" id="sroi:IAG44_00705"/>
<dbReference type="RefSeq" id="WP_187745175.1">
    <property type="nucleotide sequence ID" value="NZ_CP060828.1"/>
</dbReference>
<evidence type="ECO:0000313" key="3">
    <source>
        <dbReference type="Proteomes" id="UP000516052"/>
    </source>
</evidence>
<name>A0A7H0I5R6_9ACTN</name>
<feature type="region of interest" description="Disordered" evidence="1">
    <location>
        <begin position="59"/>
        <end position="81"/>
    </location>
</feature>
<dbReference type="Proteomes" id="UP000516052">
    <property type="component" value="Chromosome"/>
</dbReference>
<sequence>MPVPEAVDAVGGDAYRRAVEDAVRGIRGGRPEKVTLSRTLPLPADVDIVATYVHVPAAPPEAGGGRITARPLAGSRWSPST</sequence>
<accession>A0A7H0I5R6</accession>
<reference evidence="2 3" key="1">
    <citation type="submission" date="2020-08" db="EMBL/GenBank/DDBJ databases">
        <title>A novel species.</title>
        <authorList>
            <person name="Gao J."/>
        </authorList>
    </citation>
    <scope>NUCLEOTIDE SEQUENCE [LARGE SCALE GENOMIC DNA]</scope>
    <source>
        <strain evidence="2 3">CRXT-G-22</strain>
    </source>
</reference>
<proteinExistence type="predicted"/>
<evidence type="ECO:0000256" key="1">
    <source>
        <dbReference type="SAM" id="MobiDB-lite"/>
    </source>
</evidence>
<keyword evidence="3" id="KW-1185">Reference proteome</keyword>
<gene>
    <name evidence="2" type="ORF">IAG44_00705</name>
</gene>
<protein>
    <submittedName>
        <fullName evidence="2">Uncharacterized protein</fullName>
    </submittedName>
</protein>
<dbReference type="AlphaFoldDB" id="A0A7H0I5R6"/>
<dbReference type="SUPFAM" id="SSF56322">
    <property type="entry name" value="ADC synthase"/>
    <property type="match status" value="1"/>
</dbReference>
<evidence type="ECO:0000313" key="2">
    <source>
        <dbReference type="EMBL" id="QNP68132.1"/>
    </source>
</evidence>